<feature type="non-terminal residue" evidence="2">
    <location>
        <position position="1"/>
    </location>
</feature>
<dbReference type="Proteomes" id="UP001234989">
    <property type="component" value="Chromosome 1"/>
</dbReference>
<reference evidence="2" key="1">
    <citation type="submission" date="2023-08" db="EMBL/GenBank/DDBJ databases">
        <title>A de novo genome assembly of Solanum verrucosum Schlechtendal, a Mexican diploid species geographically isolated from the other diploid A-genome species in potato relatives.</title>
        <authorList>
            <person name="Hosaka K."/>
        </authorList>
    </citation>
    <scope>NUCLEOTIDE SEQUENCE</scope>
    <source>
        <tissue evidence="2">Young leaves</tissue>
    </source>
</reference>
<gene>
    <name evidence="2" type="ORF">MTR67_003129</name>
</gene>
<sequence length="110" mass="12967">WIEEQSKDTNLQKGTKRAERRKKRDVLSLEGESQAGERKEQLEDHRVVPRCSIKSPKVIDLEDSEGQCKKAMEWTKKAYHQVDRQARLTTPNDPSQHIFGDYKYIFEHLI</sequence>
<evidence type="ECO:0000256" key="1">
    <source>
        <dbReference type="SAM" id="MobiDB-lite"/>
    </source>
</evidence>
<accession>A0AAF0T9E6</accession>
<dbReference type="EMBL" id="CP133612">
    <property type="protein sequence ID" value="WMV09744.1"/>
    <property type="molecule type" value="Genomic_DNA"/>
</dbReference>
<dbReference type="AlphaFoldDB" id="A0AAF0T9E6"/>
<organism evidence="2 3">
    <name type="scientific">Solanum verrucosum</name>
    <dbReference type="NCBI Taxonomy" id="315347"/>
    <lineage>
        <taxon>Eukaryota</taxon>
        <taxon>Viridiplantae</taxon>
        <taxon>Streptophyta</taxon>
        <taxon>Embryophyta</taxon>
        <taxon>Tracheophyta</taxon>
        <taxon>Spermatophyta</taxon>
        <taxon>Magnoliopsida</taxon>
        <taxon>eudicotyledons</taxon>
        <taxon>Gunneridae</taxon>
        <taxon>Pentapetalae</taxon>
        <taxon>asterids</taxon>
        <taxon>lamiids</taxon>
        <taxon>Solanales</taxon>
        <taxon>Solanaceae</taxon>
        <taxon>Solanoideae</taxon>
        <taxon>Solaneae</taxon>
        <taxon>Solanum</taxon>
    </lineage>
</organism>
<feature type="compositionally biased region" description="Basic and acidic residues" evidence="1">
    <location>
        <begin position="35"/>
        <end position="44"/>
    </location>
</feature>
<proteinExistence type="predicted"/>
<feature type="compositionally biased region" description="Basic residues" evidence="1">
    <location>
        <begin position="14"/>
        <end position="24"/>
    </location>
</feature>
<name>A0AAF0T9E6_SOLVR</name>
<protein>
    <submittedName>
        <fullName evidence="2">Uncharacterized protein</fullName>
    </submittedName>
</protein>
<keyword evidence="3" id="KW-1185">Reference proteome</keyword>
<feature type="region of interest" description="Disordered" evidence="1">
    <location>
        <begin position="1"/>
        <end position="44"/>
    </location>
</feature>
<evidence type="ECO:0000313" key="3">
    <source>
        <dbReference type="Proteomes" id="UP001234989"/>
    </source>
</evidence>
<evidence type="ECO:0000313" key="2">
    <source>
        <dbReference type="EMBL" id="WMV09744.1"/>
    </source>
</evidence>